<dbReference type="EMBL" id="CP048209">
    <property type="protein sequence ID" value="QHT64178.1"/>
    <property type="molecule type" value="Genomic_DNA"/>
</dbReference>
<keyword evidence="2" id="KW-0812">Transmembrane</keyword>
<evidence type="ECO:0000313" key="4">
    <source>
        <dbReference type="Proteomes" id="UP000476064"/>
    </source>
</evidence>
<dbReference type="AlphaFoldDB" id="A0A6C0G8W3"/>
<dbReference type="Pfam" id="PF11772">
    <property type="entry name" value="EpuA"/>
    <property type="match status" value="1"/>
</dbReference>
<keyword evidence="2" id="KW-1133">Transmembrane helix</keyword>
<feature type="region of interest" description="Disordered" evidence="1">
    <location>
        <begin position="1"/>
        <end position="45"/>
    </location>
</feature>
<dbReference type="KEGG" id="plyc:GXP70_28315"/>
<sequence length="105" mass="11425">MESVTSAERSPLLGASVAGDPARRKAQQAERPAAGKQSKAAARKKRHPAVRVIRWLLLKSIVPILCVLAVIGGMYIGYAVLGKQPGDEIFQAETWKHVYDLVFAD</sequence>
<keyword evidence="2" id="KW-0472">Membrane</keyword>
<dbReference type="InterPro" id="IPR024596">
    <property type="entry name" value="RNApol_su_b/EpuA"/>
</dbReference>
<gene>
    <name evidence="3" type="ORF">GXP70_28315</name>
</gene>
<proteinExistence type="predicted"/>
<keyword evidence="3" id="KW-0804">Transcription</keyword>
<accession>A0A6C0G8W3</accession>
<evidence type="ECO:0000256" key="2">
    <source>
        <dbReference type="SAM" id="Phobius"/>
    </source>
</evidence>
<name>A0A6C0G8W3_9BACL</name>
<feature type="transmembrane region" description="Helical" evidence="2">
    <location>
        <begin position="52"/>
        <end position="78"/>
    </location>
</feature>
<protein>
    <submittedName>
        <fullName evidence="3">DNA-directed RNA polymerase subunit beta</fullName>
    </submittedName>
</protein>
<keyword evidence="4" id="KW-1185">Reference proteome</keyword>
<dbReference type="Proteomes" id="UP000476064">
    <property type="component" value="Chromosome"/>
</dbReference>
<keyword evidence="3" id="KW-0240">DNA-directed RNA polymerase</keyword>
<reference evidence="3 4" key="1">
    <citation type="submission" date="2020-01" db="EMBL/GenBank/DDBJ databases">
        <title>Paenibacillus sp. nov., isolated from tomato rhizosphere.</title>
        <authorList>
            <person name="Weon H.-Y."/>
            <person name="Lee S.A."/>
        </authorList>
    </citation>
    <scope>NUCLEOTIDE SEQUENCE [LARGE SCALE GENOMIC DNA]</scope>
    <source>
        <strain evidence="3 4">12200R-189</strain>
    </source>
</reference>
<evidence type="ECO:0000313" key="3">
    <source>
        <dbReference type="EMBL" id="QHT64178.1"/>
    </source>
</evidence>
<dbReference type="GO" id="GO:0000428">
    <property type="term" value="C:DNA-directed RNA polymerase complex"/>
    <property type="evidence" value="ECO:0007669"/>
    <property type="project" value="UniProtKB-KW"/>
</dbReference>
<evidence type="ECO:0000256" key="1">
    <source>
        <dbReference type="SAM" id="MobiDB-lite"/>
    </source>
</evidence>
<organism evidence="3 4">
    <name type="scientific">Paenibacillus lycopersici</name>
    <dbReference type="NCBI Taxonomy" id="2704462"/>
    <lineage>
        <taxon>Bacteria</taxon>
        <taxon>Bacillati</taxon>
        <taxon>Bacillota</taxon>
        <taxon>Bacilli</taxon>
        <taxon>Bacillales</taxon>
        <taxon>Paenibacillaceae</taxon>
        <taxon>Paenibacillus</taxon>
    </lineage>
</organism>